<evidence type="ECO:0000256" key="2">
    <source>
        <dbReference type="SAM" id="Phobius"/>
    </source>
</evidence>
<evidence type="ECO:0000313" key="4">
    <source>
        <dbReference type="Proteomes" id="UP000377595"/>
    </source>
</evidence>
<sequence length="204" mass="21372">MARQAASAEADEGHDMNKLKLTLAGTAIGAIAGGLLVATPAFAEERTCRGTIRTATLDNVRVPPGATCTLLGTRVKGTVKVERNATLLARKVNVEGNVQAEGARAVSVLAGSIVRGSVQVKQGGAATVTSSRINADIQLDANRRYLRVNNNRVGGSIQVIGNHNGAQIHRNSVKGNLQCKENHPKPTGSRNSVGGNKEDQCRSF</sequence>
<dbReference type="InterPro" id="IPR012332">
    <property type="entry name" value="Autotransporter_pectin_lyase_C"/>
</dbReference>
<accession>A0A5M3XSL8</accession>
<evidence type="ECO:0000256" key="1">
    <source>
        <dbReference type="SAM" id="MobiDB-lite"/>
    </source>
</evidence>
<keyword evidence="2" id="KW-0472">Membrane</keyword>
<keyword evidence="4" id="KW-1185">Reference proteome</keyword>
<dbReference type="Gene3D" id="2.160.20.20">
    <property type="match status" value="1"/>
</dbReference>
<dbReference type="Proteomes" id="UP000377595">
    <property type="component" value="Unassembled WGS sequence"/>
</dbReference>
<dbReference type="RefSeq" id="WP_218038665.1">
    <property type="nucleotide sequence ID" value="NZ_BLAF01000050.1"/>
</dbReference>
<reference evidence="3 4" key="1">
    <citation type="submission" date="2019-10" db="EMBL/GenBank/DDBJ databases">
        <title>Whole genome shotgun sequence of Acrocarpospora pleiomorpha NBRC 16267.</title>
        <authorList>
            <person name="Ichikawa N."/>
            <person name="Kimura A."/>
            <person name="Kitahashi Y."/>
            <person name="Komaki H."/>
            <person name="Oguchi A."/>
        </authorList>
    </citation>
    <scope>NUCLEOTIDE SEQUENCE [LARGE SCALE GENOMIC DNA]</scope>
    <source>
        <strain evidence="3 4">NBRC 16267</strain>
    </source>
</reference>
<evidence type="ECO:0000313" key="3">
    <source>
        <dbReference type="EMBL" id="GES24274.1"/>
    </source>
</evidence>
<gene>
    <name evidence="3" type="ORF">Aple_071730</name>
</gene>
<dbReference type="EMBL" id="BLAF01000050">
    <property type="protein sequence ID" value="GES24274.1"/>
    <property type="molecule type" value="Genomic_DNA"/>
</dbReference>
<feature type="region of interest" description="Disordered" evidence="1">
    <location>
        <begin position="181"/>
        <end position="204"/>
    </location>
</feature>
<organism evidence="3 4">
    <name type="scientific">Acrocarpospora pleiomorpha</name>
    <dbReference type="NCBI Taxonomy" id="90975"/>
    <lineage>
        <taxon>Bacteria</taxon>
        <taxon>Bacillati</taxon>
        <taxon>Actinomycetota</taxon>
        <taxon>Actinomycetes</taxon>
        <taxon>Streptosporangiales</taxon>
        <taxon>Streptosporangiaceae</taxon>
        <taxon>Acrocarpospora</taxon>
    </lineage>
</organism>
<dbReference type="AlphaFoldDB" id="A0A5M3XSL8"/>
<keyword evidence="2" id="KW-1133">Transmembrane helix</keyword>
<feature type="transmembrane region" description="Helical" evidence="2">
    <location>
        <begin position="21"/>
        <end position="43"/>
    </location>
</feature>
<evidence type="ECO:0008006" key="5">
    <source>
        <dbReference type="Google" id="ProtNLM"/>
    </source>
</evidence>
<comment type="caution">
    <text evidence="3">The sequence shown here is derived from an EMBL/GenBank/DDBJ whole genome shotgun (WGS) entry which is preliminary data.</text>
</comment>
<name>A0A5M3XSL8_9ACTN</name>
<protein>
    <recommendedName>
        <fullName evidence="5">Right handed beta helix domain-containing protein</fullName>
    </recommendedName>
</protein>
<proteinExistence type="predicted"/>
<keyword evidence="2" id="KW-0812">Transmembrane</keyword>